<keyword evidence="1" id="KW-1185">Reference proteome</keyword>
<organism evidence="1 2">
    <name type="scientific">Trichobilharzia regenti</name>
    <name type="common">Nasal bird schistosome</name>
    <dbReference type="NCBI Taxonomy" id="157069"/>
    <lineage>
        <taxon>Eukaryota</taxon>
        <taxon>Metazoa</taxon>
        <taxon>Spiralia</taxon>
        <taxon>Lophotrochozoa</taxon>
        <taxon>Platyhelminthes</taxon>
        <taxon>Trematoda</taxon>
        <taxon>Digenea</taxon>
        <taxon>Strigeidida</taxon>
        <taxon>Schistosomatoidea</taxon>
        <taxon>Schistosomatidae</taxon>
        <taxon>Trichobilharzia</taxon>
    </lineage>
</organism>
<name>A0AA85K109_TRIRE</name>
<dbReference type="WBParaSite" id="TREG1_55250.1">
    <property type="protein sequence ID" value="TREG1_55250.1"/>
    <property type="gene ID" value="TREG1_55250"/>
</dbReference>
<evidence type="ECO:0000313" key="1">
    <source>
        <dbReference type="Proteomes" id="UP000050795"/>
    </source>
</evidence>
<proteinExistence type="predicted"/>
<sequence length="153" mass="18001">MRLSLRLFSDAYTNIEFTTSHENDGKFHFLSTAIQCLEDCSLQKSIRRKLTWEGQYLHFYSFCSKSKEIMLYREIRVRIYVFSKILKSNGYPQRFINKYRESESSSIKQITVRKNPIYIQLDFKGEDIAAVVNRRLKTSLATAYSAAKLVRVC</sequence>
<evidence type="ECO:0000313" key="2">
    <source>
        <dbReference type="WBParaSite" id="TREG1_55250.1"/>
    </source>
</evidence>
<dbReference type="Proteomes" id="UP000050795">
    <property type="component" value="Unassembled WGS sequence"/>
</dbReference>
<accession>A0AA85K109</accession>
<protein>
    <submittedName>
        <fullName evidence="2">Uncharacterized protein</fullName>
    </submittedName>
</protein>
<reference evidence="2" key="2">
    <citation type="submission" date="2023-11" db="UniProtKB">
        <authorList>
            <consortium name="WormBaseParasite"/>
        </authorList>
    </citation>
    <scope>IDENTIFICATION</scope>
</reference>
<dbReference type="AlphaFoldDB" id="A0AA85K109"/>
<reference evidence="1" key="1">
    <citation type="submission" date="2022-06" db="EMBL/GenBank/DDBJ databases">
        <authorList>
            <person name="Berger JAMES D."/>
            <person name="Berger JAMES D."/>
        </authorList>
    </citation>
    <scope>NUCLEOTIDE SEQUENCE [LARGE SCALE GENOMIC DNA]</scope>
</reference>